<feature type="domain" description="Gfo/Idh/MocA-like oxidoreductase N-terminal" evidence="2">
    <location>
        <begin position="10"/>
        <end position="130"/>
    </location>
</feature>
<reference evidence="4" key="2">
    <citation type="submission" date="2020-09" db="EMBL/GenBank/DDBJ databases">
        <authorList>
            <person name="Sun Q."/>
            <person name="Ohkuma M."/>
        </authorList>
    </citation>
    <scope>NUCLEOTIDE SEQUENCE</scope>
    <source>
        <strain evidence="4">JCM 3035</strain>
    </source>
</reference>
<comment type="caution">
    <text evidence="4">The sequence shown here is derived from an EMBL/GenBank/DDBJ whole genome shotgun (WGS) entry which is preliminary data.</text>
</comment>
<dbReference type="Pfam" id="PF22685">
    <property type="entry name" value="Gal80p_C-like"/>
    <property type="match status" value="1"/>
</dbReference>
<dbReference type="SUPFAM" id="SSF51735">
    <property type="entry name" value="NAD(P)-binding Rossmann-fold domains"/>
    <property type="match status" value="1"/>
</dbReference>
<keyword evidence="5" id="KW-1185">Reference proteome</keyword>
<protein>
    <submittedName>
        <fullName evidence="4">Oxidoreductase</fullName>
    </submittedName>
</protein>
<dbReference type="Gene3D" id="3.30.360.10">
    <property type="entry name" value="Dihydrodipicolinate Reductase, domain 2"/>
    <property type="match status" value="1"/>
</dbReference>
<reference evidence="4" key="1">
    <citation type="journal article" date="2014" name="Int. J. Syst. Evol. Microbiol.">
        <title>Complete genome sequence of Corynebacterium casei LMG S-19264T (=DSM 44701T), isolated from a smear-ripened cheese.</title>
        <authorList>
            <consortium name="US DOE Joint Genome Institute (JGI-PGF)"/>
            <person name="Walter F."/>
            <person name="Albersmeier A."/>
            <person name="Kalinowski J."/>
            <person name="Ruckert C."/>
        </authorList>
    </citation>
    <scope>NUCLEOTIDE SEQUENCE</scope>
    <source>
        <strain evidence="4">JCM 3035</strain>
    </source>
</reference>
<organism evidence="4 5">
    <name type="scientific">Streptomyces flaveus</name>
    <dbReference type="NCBI Taxonomy" id="66370"/>
    <lineage>
        <taxon>Bacteria</taxon>
        <taxon>Bacillati</taxon>
        <taxon>Actinomycetota</taxon>
        <taxon>Actinomycetes</taxon>
        <taxon>Kitasatosporales</taxon>
        <taxon>Streptomycetaceae</taxon>
        <taxon>Streptomyces</taxon>
        <taxon>Streptomyces aurantiacus group</taxon>
    </lineage>
</organism>
<keyword evidence="1" id="KW-0560">Oxidoreductase</keyword>
<dbReference type="Proteomes" id="UP000637788">
    <property type="component" value="Unassembled WGS sequence"/>
</dbReference>
<dbReference type="EMBL" id="BMPQ01000033">
    <property type="protein sequence ID" value="GGL05998.1"/>
    <property type="molecule type" value="Genomic_DNA"/>
</dbReference>
<evidence type="ECO:0000313" key="5">
    <source>
        <dbReference type="Proteomes" id="UP000637788"/>
    </source>
</evidence>
<dbReference type="InterPro" id="IPR055080">
    <property type="entry name" value="Gal80p-like_C"/>
</dbReference>
<dbReference type="Pfam" id="PF01408">
    <property type="entry name" value="GFO_IDH_MocA"/>
    <property type="match status" value="1"/>
</dbReference>
<evidence type="ECO:0000259" key="2">
    <source>
        <dbReference type="Pfam" id="PF01408"/>
    </source>
</evidence>
<dbReference type="GO" id="GO:0016491">
    <property type="term" value="F:oxidoreductase activity"/>
    <property type="evidence" value="ECO:0007669"/>
    <property type="project" value="UniProtKB-KW"/>
</dbReference>
<evidence type="ECO:0000313" key="4">
    <source>
        <dbReference type="EMBL" id="GGL05998.1"/>
    </source>
</evidence>
<feature type="domain" description="Gal80p-like C-terminal" evidence="3">
    <location>
        <begin position="138"/>
        <end position="278"/>
    </location>
</feature>
<dbReference type="GO" id="GO:0000166">
    <property type="term" value="F:nucleotide binding"/>
    <property type="evidence" value="ECO:0007669"/>
    <property type="project" value="InterPro"/>
</dbReference>
<accession>A0A917RGJ7</accession>
<evidence type="ECO:0000259" key="3">
    <source>
        <dbReference type="Pfam" id="PF22685"/>
    </source>
</evidence>
<dbReference type="PANTHER" id="PTHR43818">
    <property type="entry name" value="BCDNA.GH03377"/>
    <property type="match status" value="1"/>
</dbReference>
<proteinExistence type="predicted"/>
<dbReference type="InterPro" id="IPR036291">
    <property type="entry name" value="NAD(P)-bd_dom_sf"/>
</dbReference>
<dbReference type="PANTHER" id="PTHR43818:SF11">
    <property type="entry name" value="BCDNA.GH03377"/>
    <property type="match status" value="1"/>
</dbReference>
<evidence type="ECO:0000256" key="1">
    <source>
        <dbReference type="ARBA" id="ARBA00023002"/>
    </source>
</evidence>
<sequence length="366" mass="38683">MSSPHQTPIGVGIVGLSARRGWASQAHLPALQQLDGFELRALSASSAESARQASEKYGVAQFFGTAGELAAADGVDLVVVTVKVPHHREIIQSALAAGKMVLSEWPLGNGTAEAEELATAAAERKLRTFTGLQARSAPLVRYLRDLVADGYVGEVLSTSLVASGGSWGAVFSEDGAYLLDRANGATMLTIPFGHTLDALTMVLGDVGKVTTVTATRHREVRDPQTSRVFRPNVADQVVFGGGLSSGAVASVHYRGGQSRGTNFHWEINGTDGDLVITGDTGHLQVGEFSIAGAHGSDAELSRLTVPERYFDPALQGLRGTPAYNVGAAYAQIQRDLTEGGSEVPDFAHAARHHRLLDRIERTAEHA</sequence>
<gene>
    <name evidence="4" type="ORF">GCM10010094_78420</name>
</gene>
<dbReference type="AlphaFoldDB" id="A0A917RGJ7"/>
<dbReference type="InterPro" id="IPR050463">
    <property type="entry name" value="Gfo/Idh/MocA_oxidrdct_glycsds"/>
</dbReference>
<dbReference type="InterPro" id="IPR000683">
    <property type="entry name" value="Gfo/Idh/MocA-like_OxRdtase_N"/>
</dbReference>
<dbReference type="RefSeq" id="WP_189326524.1">
    <property type="nucleotide sequence ID" value="NZ_BMPQ01000033.1"/>
</dbReference>
<dbReference type="SUPFAM" id="SSF55347">
    <property type="entry name" value="Glyceraldehyde-3-phosphate dehydrogenase-like, C-terminal domain"/>
    <property type="match status" value="1"/>
</dbReference>
<name>A0A917RGJ7_9ACTN</name>
<dbReference type="Gene3D" id="3.40.50.720">
    <property type="entry name" value="NAD(P)-binding Rossmann-like Domain"/>
    <property type="match status" value="1"/>
</dbReference>